<feature type="transmembrane region" description="Helical" evidence="7">
    <location>
        <begin position="101"/>
        <end position="123"/>
    </location>
</feature>
<dbReference type="EMBL" id="SMAB01000007">
    <property type="protein sequence ID" value="TCS83051.1"/>
    <property type="molecule type" value="Genomic_DNA"/>
</dbReference>
<protein>
    <submittedName>
        <fullName evidence="8">Sodium:dicarboxylate symporter family protein</fullName>
    </submittedName>
</protein>
<gene>
    <name evidence="8" type="ORF">EDD72_107135</name>
</gene>
<dbReference type="GO" id="GO:0015293">
    <property type="term" value="F:symporter activity"/>
    <property type="evidence" value="ECO:0007669"/>
    <property type="project" value="UniProtKB-KW"/>
</dbReference>
<evidence type="ECO:0000256" key="1">
    <source>
        <dbReference type="ARBA" id="ARBA00004651"/>
    </source>
</evidence>
<name>A0A4R3KI91_9BACI</name>
<evidence type="ECO:0000256" key="5">
    <source>
        <dbReference type="ARBA" id="ARBA00022989"/>
    </source>
</evidence>
<dbReference type="PANTHER" id="PTHR42865:SF7">
    <property type="entry name" value="PROTON_GLUTAMATE-ASPARTATE SYMPORTER"/>
    <property type="match status" value="1"/>
</dbReference>
<dbReference type="Proteomes" id="UP000295788">
    <property type="component" value="Unassembled WGS sequence"/>
</dbReference>
<dbReference type="InterPro" id="IPR036458">
    <property type="entry name" value="Na:dicarbo_symporter_sf"/>
</dbReference>
<feature type="transmembrane region" description="Helical" evidence="7">
    <location>
        <begin position="64"/>
        <end position="81"/>
    </location>
</feature>
<comment type="subcellular location">
    <subcellularLocation>
        <location evidence="1">Cell membrane</location>
        <topology evidence="1">Multi-pass membrane protein</topology>
    </subcellularLocation>
</comment>
<keyword evidence="9" id="KW-1185">Reference proteome</keyword>
<evidence type="ECO:0000256" key="7">
    <source>
        <dbReference type="SAM" id="Phobius"/>
    </source>
</evidence>
<dbReference type="SUPFAM" id="SSF118215">
    <property type="entry name" value="Proton glutamate symport protein"/>
    <property type="match status" value="1"/>
</dbReference>
<evidence type="ECO:0000256" key="6">
    <source>
        <dbReference type="ARBA" id="ARBA00023136"/>
    </source>
</evidence>
<feature type="transmembrane region" description="Helical" evidence="7">
    <location>
        <begin position="135"/>
        <end position="158"/>
    </location>
</feature>
<proteinExistence type="predicted"/>
<keyword evidence="5 7" id="KW-1133">Transmembrane helix</keyword>
<dbReference type="Pfam" id="PF00375">
    <property type="entry name" value="SDF"/>
    <property type="match status" value="1"/>
</dbReference>
<evidence type="ECO:0000256" key="2">
    <source>
        <dbReference type="ARBA" id="ARBA00022448"/>
    </source>
</evidence>
<keyword evidence="6 7" id="KW-0472">Membrane</keyword>
<comment type="caution">
    <text evidence="8">The sequence shown here is derived from an EMBL/GenBank/DDBJ whole genome shotgun (WGS) entry which is preliminary data.</text>
</comment>
<dbReference type="InterPro" id="IPR001991">
    <property type="entry name" value="Na-dicarboxylate_symporter"/>
</dbReference>
<feature type="transmembrane region" description="Helical" evidence="7">
    <location>
        <begin position="6"/>
        <end position="22"/>
    </location>
</feature>
<dbReference type="Gene3D" id="1.10.3860.10">
    <property type="entry name" value="Sodium:dicarboxylate symporter"/>
    <property type="match status" value="1"/>
</dbReference>
<reference evidence="8 9" key="1">
    <citation type="submission" date="2019-03" db="EMBL/GenBank/DDBJ databases">
        <title>Genomic Encyclopedia of Type Strains, Phase IV (KMG-IV): sequencing the most valuable type-strain genomes for metagenomic binning, comparative biology and taxonomic classification.</title>
        <authorList>
            <person name="Goeker M."/>
        </authorList>
    </citation>
    <scope>NUCLEOTIDE SEQUENCE [LARGE SCALE GENOMIC DNA]</scope>
    <source>
        <strain evidence="8 9">DSM 23802</strain>
    </source>
</reference>
<dbReference type="OrthoDB" id="9768885at2"/>
<evidence type="ECO:0000313" key="9">
    <source>
        <dbReference type="Proteomes" id="UP000295788"/>
    </source>
</evidence>
<keyword evidence="4 7" id="KW-0812">Transmembrane</keyword>
<sequence>MILYISTSLISLFIGIFFAYLLKPGIGVQLLQQKVEVKEGMSLSEWLLSIIPVNPFEAMSSGHMIQIIITSLLLGLGITLAKEKGKPFLSFFESANEVINHILGIILKLAPIGVFSLMVSVIANQGLGILKNLSLYIIGLILSIFVMGFGIYGVLLFLLGTNPLKFYRSFFPAITLAFGTASSNATLPLAMENAEKRYGMKKEIFSFAIPFGISLKKDGAAILQGFTALFVAQLSGIDL</sequence>
<organism evidence="8 9">
    <name type="scientific">Tepidibacillus fermentans</name>
    <dbReference type="NCBI Taxonomy" id="1281767"/>
    <lineage>
        <taxon>Bacteria</taxon>
        <taxon>Bacillati</taxon>
        <taxon>Bacillota</taxon>
        <taxon>Bacilli</taxon>
        <taxon>Bacillales</taxon>
        <taxon>Bacillaceae</taxon>
        <taxon>Tepidibacillus</taxon>
    </lineage>
</organism>
<evidence type="ECO:0000256" key="4">
    <source>
        <dbReference type="ARBA" id="ARBA00022692"/>
    </source>
</evidence>
<evidence type="ECO:0000313" key="8">
    <source>
        <dbReference type="EMBL" id="TCS83051.1"/>
    </source>
</evidence>
<dbReference type="GO" id="GO:0005886">
    <property type="term" value="C:plasma membrane"/>
    <property type="evidence" value="ECO:0007669"/>
    <property type="project" value="UniProtKB-SubCell"/>
</dbReference>
<keyword evidence="2" id="KW-0813">Transport</keyword>
<accession>A0A4R3KI91</accession>
<evidence type="ECO:0000256" key="3">
    <source>
        <dbReference type="ARBA" id="ARBA00022475"/>
    </source>
</evidence>
<dbReference type="PANTHER" id="PTHR42865">
    <property type="entry name" value="PROTON/GLUTAMATE-ASPARTATE SYMPORTER"/>
    <property type="match status" value="1"/>
</dbReference>
<keyword evidence="3" id="KW-1003">Cell membrane</keyword>
<dbReference type="AlphaFoldDB" id="A0A4R3KI91"/>